<dbReference type="SUPFAM" id="SSF51445">
    <property type="entry name" value="(Trans)glycosidases"/>
    <property type="match status" value="1"/>
</dbReference>
<dbReference type="InterPro" id="IPR006407">
    <property type="entry name" value="GlgB"/>
</dbReference>
<evidence type="ECO:0000256" key="9">
    <source>
        <dbReference type="HAMAP-Rule" id="MF_00685"/>
    </source>
</evidence>
<feature type="compositionally biased region" description="Low complexity" evidence="11">
    <location>
        <begin position="827"/>
        <end position="842"/>
    </location>
</feature>
<keyword evidence="7 9" id="KW-0320">Glycogen biosynthesis</keyword>
<dbReference type="PIRSF" id="PIRSF000463">
    <property type="entry name" value="GlgB"/>
    <property type="match status" value="1"/>
</dbReference>
<dbReference type="EMBL" id="BJNG01000014">
    <property type="protein sequence ID" value="GEC19256.1"/>
    <property type="molecule type" value="Genomic_DNA"/>
</dbReference>
<dbReference type="SUPFAM" id="SSF51011">
    <property type="entry name" value="Glycosyl hydrolase domain"/>
    <property type="match status" value="1"/>
</dbReference>
<accession>A0A4Y3WPE6</accession>
<dbReference type="GO" id="GO:0005978">
    <property type="term" value="P:glycogen biosynthetic process"/>
    <property type="evidence" value="ECO:0007669"/>
    <property type="project" value="UniProtKB-UniRule"/>
</dbReference>
<comment type="function">
    <text evidence="9">Catalyzes the formation of the alpha-1,6-glucosidic linkages in glycogen by scission of a 1,4-alpha-linked oligosaccharide from growing alpha-1,4-glucan chains and the subsequent attachment of the oligosaccharide to the alpha-1,6 position.</text>
</comment>
<comment type="pathway">
    <text evidence="2 9">Glycan biosynthesis; glycogen biosynthesis.</text>
</comment>
<dbReference type="PANTHER" id="PTHR43651">
    <property type="entry name" value="1,4-ALPHA-GLUCAN-BRANCHING ENZYME"/>
    <property type="match status" value="1"/>
</dbReference>
<evidence type="ECO:0000256" key="10">
    <source>
        <dbReference type="PIRSR" id="PIRSR000463-1"/>
    </source>
</evidence>
<name>A0A4Y3WPE6_9PSEU</name>
<dbReference type="InterPro" id="IPR006048">
    <property type="entry name" value="A-amylase/branching_C"/>
</dbReference>
<dbReference type="FunFam" id="2.60.40.10:FF:000169">
    <property type="entry name" value="1,4-alpha-glucan branching enzyme GlgB"/>
    <property type="match status" value="1"/>
</dbReference>
<comment type="caution">
    <text evidence="13">The sequence shown here is derived from an EMBL/GenBank/DDBJ whole genome shotgun (WGS) entry which is preliminary data.</text>
</comment>
<dbReference type="Pfam" id="PF02806">
    <property type="entry name" value="Alpha-amylase_C"/>
    <property type="match status" value="1"/>
</dbReference>
<dbReference type="InterPro" id="IPR017853">
    <property type="entry name" value="GH"/>
</dbReference>
<dbReference type="HAMAP" id="MF_00685">
    <property type="entry name" value="GlgB"/>
    <property type="match status" value="1"/>
</dbReference>
<evidence type="ECO:0000313" key="14">
    <source>
        <dbReference type="Proteomes" id="UP000320338"/>
    </source>
</evidence>
<dbReference type="Pfam" id="PF00128">
    <property type="entry name" value="Alpha-amylase"/>
    <property type="match status" value="1"/>
</dbReference>
<dbReference type="NCBIfam" id="NF003811">
    <property type="entry name" value="PRK05402.1"/>
    <property type="match status" value="1"/>
</dbReference>
<keyword evidence="6 9" id="KW-0808">Transferase</keyword>
<evidence type="ECO:0000256" key="7">
    <source>
        <dbReference type="ARBA" id="ARBA00023056"/>
    </source>
</evidence>
<keyword evidence="5 9" id="KW-0328">Glycosyltransferase</keyword>
<dbReference type="Pfam" id="PF22019">
    <property type="entry name" value="GlgB_N"/>
    <property type="match status" value="1"/>
</dbReference>
<evidence type="ECO:0000256" key="6">
    <source>
        <dbReference type="ARBA" id="ARBA00022679"/>
    </source>
</evidence>
<dbReference type="EC" id="2.4.1.18" evidence="9"/>
<comment type="similarity">
    <text evidence="3 9">Belongs to the glycosyl hydrolase 13 family. GlgB subfamily.</text>
</comment>
<evidence type="ECO:0000256" key="3">
    <source>
        <dbReference type="ARBA" id="ARBA00009000"/>
    </source>
</evidence>
<comment type="subunit">
    <text evidence="9">Monomer.</text>
</comment>
<dbReference type="InterPro" id="IPR006047">
    <property type="entry name" value="GH13_cat_dom"/>
</dbReference>
<dbReference type="InterPro" id="IPR054169">
    <property type="entry name" value="GlgB_N"/>
</dbReference>
<evidence type="ECO:0000256" key="5">
    <source>
        <dbReference type="ARBA" id="ARBA00022676"/>
    </source>
</evidence>
<feature type="active site" description="Proton donor" evidence="9 10">
    <location>
        <position position="470"/>
    </location>
</feature>
<dbReference type="GO" id="GO:0004553">
    <property type="term" value="F:hydrolase activity, hydrolyzing O-glycosyl compounds"/>
    <property type="evidence" value="ECO:0007669"/>
    <property type="project" value="InterPro"/>
</dbReference>
<dbReference type="InterPro" id="IPR004193">
    <property type="entry name" value="Glyco_hydro_13_N"/>
</dbReference>
<dbReference type="AlphaFoldDB" id="A0A4Y3WPE6"/>
<dbReference type="NCBIfam" id="TIGR01515">
    <property type="entry name" value="branching_enzym"/>
    <property type="match status" value="1"/>
</dbReference>
<comment type="catalytic activity">
    <reaction evidence="1 9">
        <text>Transfers a segment of a (1-&gt;4)-alpha-D-glucan chain to a primary hydroxy group in a similar glucan chain.</text>
        <dbReference type="EC" id="2.4.1.18"/>
    </reaction>
</comment>
<evidence type="ECO:0000259" key="12">
    <source>
        <dbReference type="SMART" id="SM00642"/>
    </source>
</evidence>
<reference evidence="13 14" key="1">
    <citation type="submission" date="2019-06" db="EMBL/GenBank/DDBJ databases">
        <title>Whole genome shotgun sequence of Pseudonocardia hydrocarbonoxydans NBRC 14498.</title>
        <authorList>
            <person name="Hosoyama A."/>
            <person name="Uohara A."/>
            <person name="Ohji S."/>
            <person name="Ichikawa N."/>
        </authorList>
    </citation>
    <scope>NUCLEOTIDE SEQUENCE [LARGE SCALE GENOMIC DNA]</scope>
    <source>
        <strain evidence="13 14">NBRC 14498</strain>
    </source>
</reference>
<keyword evidence="8 9" id="KW-0119">Carbohydrate metabolism</keyword>
<dbReference type="Gene3D" id="2.60.40.1180">
    <property type="entry name" value="Golgi alpha-mannosidase II"/>
    <property type="match status" value="1"/>
</dbReference>
<dbReference type="Proteomes" id="UP000320338">
    <property type="component" value="Unassembled WGS sequence"/>
</dbReference>
<dbReference type="CDD" id="cd02855">
    <property type="entry name" value="E_set_GBE_prok_N"/>
    <property type="match status" value="1"/>
</dbReference>
<dbReference type="GO" id="GO:0043169">
    <property type="term" value="F:cation binding"/>
    <property type="evidence" value="ECO:0007669"/>
    <property type="project" value="InterPro"/>
</dbReference>
<sequence length="879" mass="95825">MDREENRTQTINQMIDACPPDPATVDRVLGGAHHDPHSVLGAHPHPDGTVVRVLRPHADEVHVVHAGGDGHPLVKVHDAGLFSGVVPGPAADYRLAVRYGERVDIVDDPYRWLPTLGEMDLHLIGEGRHERLWDVLGAHVRSYDTPAGTVTGTSFAVWAPSAQGVRVTGDFDGWSGWAHPMRVLGSSGVWELFVPDIEPGTRYKFRVLGRDGRWRDKADPMAFRTEIPPATASVIDVDGHEWGDGEWMTARTDRQAHAEPMSVYELHLGSWRQGLSYREAAEQLVAYLDETGFTHVELLPVAEHPFGGSWGYQVTSYYAPTARFGTPDDFRWFVDHLHQHGYGVIVDWVPAHFPRDEWALAKFDGSALYEHADPRRGEQPDWGTLVFDFGRKEVRNFLVANALYWLESFHVDGLRVDAVASMLYLDYSRKDGQWLPNIHGGRENLDAVAFLQEVNATVYREHPGTVMIAEESTAWPGVTRPTHLGGLGFGFKWNMGWMHDTLDYTAHDPVYRGYHHNQMTFSLMYAFSENYVLPISHDEVVHGKGSLWERMPGDAWNKAANIRALLAFMWAHPGKQLLFQGLEFGQEREWSESRSLDWHLLEDPLHSGIKTMVGDLNRAYRAHSALWTKDVSPEGFSWIDANDTAGNVFSFLRHGVDADGRPTVLACIANFSGSPREGYRVGLPFAGRWREVLNTDAGHYGGSGVGNLGAVEADEMVWHGRPASALLRLPPSGVLWLAPEPFEGAVRRPRIAAADPSPVASAEPATAGDVAGASDTGAADPVAPVSDASPGVVEQAPDAVEQAPADPPAVPVPAGSTPAVPTPADPAPALDVPAPDDLPGAGRHALVQPVEAPASADSGVSPVTGAGRPGDAADSSASQ</sequence>
<dbReference type="FunFam" id="2.60.40.1180:FF:000002">
    <property type="entry name" value="1,4-alpha-glucan branching enzyme GlgB"/>
    <property type="match status" value="1"/>
</dbReference>
<feature type="domain" description="Glycosyl hydrolase family 13 catalytic" evidence="12">
    <location>
        <begin position="265"/>
        <end position="616"/>
    </location>
</feature>
<evidence type="ECO:0000256" key="4">
    <source>
        <dbReference type="ARBA" id="ARBA00022600"/>
    </source>
</evidence>
<keyword evidence="14" id="KW-1185">Reference proteome</keyword>
<dbReference type="InterPro" id="IPR044143">
    <property type="entry name" value="GlgB_N_E_set_prok"/>
</dbReference>
<evidence type="ECO:0000256" key="11">
    <source>
        <dbReference type="SAM" id="MobiDB-lite"/>
    </source>
</evidence>
<dbReference type="CDD" id="cd11322">
    <property type="entry name" value="AmyAc_Glg_BE"/>
    <property type="match status" value="1"/>
</dbReference>
<keyword evidence="4 9" id="KW-0321">Glycogen metabolism</keyword>
<dbReference type="InterPro" id="IPR013780">
    <property type="entry name" value="Glyco_hydro_b"/>
</dbReference>
<evidence type="ECO:0000256" key="8">
    <source>
        <dbReference type="ARBA" id="ARBA00023277"/>
    </source>
</evidence>
<evidence type="ECO:0000256" key="1">
    <source>
        <dbReference type="ARBA" id="ARBA00000826"/>
    </source>
</evidence>
<dbReference type="InterPro" id="IPR037439">
    <property type="entry name" value="Branching_enzy"/>
</dbReference>
<dbReference type="UniPathway" id="UPA00164"/>
<dbReference type="GO" id="GO:0003844">
    <property type="term" value="F:1,4-alpha-glucan branching enzyme activity"/>
    <property type="evidence" value="ECO:0007669"/>
    <property type="project" value="UniProtKB-UniRule"/>
</dbReference>
<dbReference type="PANTHER" id="PTHR43651:SF3">
    <property type="entry name" value="1,4-ALPHA-GLUCAN-BRANCHING ENZYME"/>
    <property type="match status" value="1"/>
</dbReference>
<proteinExistence type="inferred from homology"/>
<evidence type="ECO:0000256" key="2">
    <source>
        <dbReference type="ARBA" id="ARBA00004964"/>
    </source>
</evidence>
<protein>
    <recommendedName>
        <fullName evidence="9">1,4-alpha-glucan branching enzyme GlgB</fullName>
        <ecNumber evidence="9">2.4.1.18</ecNumber>
    </recommendedName>
    <alternativeName>
        <fullName evidence="9">1,4-alpha-D-glucan:1,4-alpha-D-glucan 6-glucosyl-transferase</fullName>
    </alternativeName>
    <alternativeName>
        <fullName evidence="9">Alpha-(1-&gt;4)-glucan branching enzyme</fullName>
    </alternativeName>
    <alternativeName>
        <fullName evidence="9">Glycogen branching enzyme</fullName>
        <shortName evidence="9">BE</shortName>
    </alternativeName>
</protein>
<dbReference type="Gene3D" id="3.20.20.80">
    <property type="entry name" value="Glycosidases"/>
    <property type="match status" value="1"/>
</dbReference>
<dbReference type="InterPro" id="IPR013783">
    <property type="entry name" value="Ig-like_fold"/>
</dbReference>
<dbReference type="SUPFAM" id="SSF81296">
    <property type="entry name" value="E set domains"/>
    <property type="match status" value="1"/>
</dbReference>
<feature type="active site" description="Nucleophile" evidence="9 10">
    <location>
        <position position="417"/>
    </location>
</feature>
<feature type="region of interest" description="Disordered" evidence="11">
    <location>
        <begin position="755"/>
        <end position="879"/>
    </location>
</feature>
<dbReference type="NCBIfam" id="NF008967">
    <property type="entry name" value="PRK12313.1"/>
    <property type="match status" value="1"/>
</dbReference>
<dbReference type="GO" id="GO:0005829">
    <property type="term" value="C:cytosol"/>
    <property type="evidence" value="ECO:0007669"/>
    <property type="project" value="TreeGrafter"/>
</dbReference>
<evidence type="ECO:0000313" key="13">
    <source>
        <dbReference type="EMBL" id="GEC19256.1"/>
    </source>
</evidence>
<feature type="compositionally biased region" description="Low complexity" evidence="11">
    <location>
        <begin position="794"/>
        <end position="804"/>
    </location>
</feature>
<dbReference type="SMART" id="SM00642">
    <property type="entry name" value="Aamy"/>
    <property type="match status" value="1"/>
</dbReference>
<dbReference type="InterPro" id="IPR014756">
    <property type="entry name" value="Ig_E-set"/>
</dbReference>
<dbReference type="Gene3D" id="2.60.40.10">
    <property type="entry name" value="Immunoglobulins"/>
    <property type="match status" value="2"/>
</dbReference>
<organism evidence="13 14">
    <name type="scientific">Pseudonocardia hydrocarbonoxydans</name>
    <dbReference type="NCBI Taxonomy" id="76726"/>
    <lineage>
        <taxon>Bacteria</taxon>
        <taxon>Bacillati</taxon>
        <taxon>Actinomycetota</taxon>
        <taxon>Actinomycetes</taxon>
        <taxon>Pseudonocardiales</taxon>
        <taxon>Pseudonocardiaceae</taxon>
        <taxon>Pseudonocardia</taxon>
    </lineage>
</organism>
<gene>
    <name evidence="9 13" type="primary">glgB</name>
    <name evidence="13" type="ORF">PHY01_15390</name>
</gene>
<dbReference type="FunFam" id="3.20.20.80:FF:000003">
    <property type="entry name" value="1,4-alpha-glucan branching enzyme GlgB"/>
    <property type="match status" value="1"/>
</dbReference>
<dbReference type="Pfam" id="PF02922">
    <property type="entry name" value="CBM_48"/>
    <property type="match status" value="1"/>
</dbReference>